<dbReference type="PANTHER" id="PTHR30085:SF6">
    <property type="entry name" value="ABC TRANSPORTER GLUTAMINE-BINDING PROTEIN GLNH"/>
    <property type="match status" value="1"/>
</dbReference>
<sequence>MTLRSTLPGRSALPGRSPLLGRRAVIATAAALPAGIALAACSSETGDAPSLGGGGDGASDGGGEGASAYDAAIAAGPVADEAAVSGSAWATAIKEKDSFVRGGTTANQVFSIIDPATNRVTGFDAGITQLLARYILGEGGEEKVEYIDTTVETRETMVQNDTVDAVIATYSITPERLEKINFAGPYYLSGTSIQVRTEDAESITGPEDLEGKNLVTQSNSTGIQAIEDNVPNPGKVETLADNESCVAALKQGRVDAYVLDQGVLLGNSKADPDVTVVGEPFTEDPYGIGLNKDKADALEFVNAFLQTIIDDGTWTKLYDATIGQVIDGEAPTPPTIGELPA</sequence>
<evidence type="ECO:0000256" key="1">
    <source>
        <dbReference type="ARBA" id="ARBA00010333"/>
    </source>
</evidence>
<dbReference type="CDD" id="cd13690">
    <property type="entry name" value="PBP2_GluB"/>
    <property type="match status" value="1"/>
</dbReference>
<keyword evidence="7" id="KW-1185">Reference proteome</keyword>
<dbReference type="EMBL" id="JDYK01000006">
    <property type="protein sequence ID" value="EWS81691.1"/>
    <property type="molecule type" value="Genomic_DNA"/>
</dbReference>
<dbReference type="PANTHER" id="PTHR30085">
    <property type="entry name" value="AMINO ACID ABC TRANSPORTER PERMEASE"/>
    <property type="match status" value="1"/>
</dbReference>
<feature type="domain" description="Solute-binding protein family 3/N-terminal" evidence="5">
    <location>
        <begin position="99"/>
        <end position="325"/>
    </location>
</feature>
<evidence type="ECO:0000313" key="7">
    <source>
        <dbReference type="Proteomes" id="UP000023067"/>
    </source>
</evidence>
<dbReference type="Pfam" id="PF00497">
    <property type="entry name" value="SBP_bac_3"/>
    <property type="match status" value="1"/>
</dbReference>
<feature type="signal peptide" evidence="4">
    <location>
        <begin position="1"/>
        <end position="39"/>
    </location>
</feature>
<dbReference type="RefSeq" id="WP_051486682.1">
    <property type="nucleotide sequence ID" value="NZ_KK069991.1"/>
</dbReference>
<reference evidence="6 7" key="1">
    <citation type="submission" date="2014-02" db="EMBL/GenBank/DDBJ databases">
        <title>Genome sequence of Brachybacterium phenoliresistens strain W13A50.</title>
        <authorList>
            <person name="Wang X."/>
        </authorList>
    </citation>
    <scope>NUCLEOTIDE SEQUENCE [LARGE SCALE GENOMIC DNA]</scope>
    <source>
        <strain evidence="6 7">W13A50</strain>
    </source>
</reference>
<dbReference type="STRING" id="396014.BF93_16135"/>
<dbReference type="Gene3D" id="3.40.190.10">
    <property type="entry name" value="Periplasmic binding protein-like II"/>
    <property type="match status" value="2"/>
</dbReference>
<dbReference type="GO" id="GO:0006865">
    <property type="term" value="P:amino acid transport"/>
    <property type="evidence" value="ECO:0007669"/>
    <property type="project" value="TreeGrafter"/>
</dbReference>
<keyword evidence="3 4" id="KW-0732">Signal</keyword>
<evidence type="ECO:0000256" key="2">
    <source>
        <dbReference type="ARBA" id="ARBA00022448"/>
    </source>
</evidence>
<dbReference type="GO" id="GO:0005576">
    <property type="term" value="C:extracellular region"/>
    <property type="evidence" value="ECO:0007669"/>
    <property type="project" value="TreeGrafter"/>
</dbReference>
<accession>Z9JV68</accession>
<dbReference type="PATRIC" id="fig|396014.3.peg.1572"/>
<dbReference type="SMART" id="SM00062">
    <property type="entry name" value="PBPb"/>
    <property type="match status" value="1"/>
</dbReference>
<organism evidence="6 7">
    <name type="scientific">Brachybacterium phenoliresistens</name>
    <dbReference type="NCBI Taxonomy" id="396014"/>
    <lineage>
        <taxon>Bacteria</taxon>
        <taxon>Bacillati</taxon>
        <taxon>Actinomycetota</taxon>
        <taxon>Actinomycetes</taxon>
        <taxon>Micrococcales</taxon>
        <taxon>Dermabacteraceae</taxon>
        <taxon>Brachybacterium</taxon>
    </lineage>
</organism>
<dbReference type="InterPro" id="IPR001638">
    <property type="entry name" value="Solute-binding_3/MltF_N"/>
</dbReference>
<dbReference type="InterPro" id="IPR051455">
    <property type="entry name" value="Bact_solute-bind_prot3"/>
</dbReference>
<protein>
    <submittedName>
        <fullName evidence="6">Amino acid-binding protein</fullName>
    </submittedName>
</protein>
<gene>
    <name evidence="6" type="ORF">BF93_16135</name>
</gene>
<dbReference type="GO" id="GO:0030288">
    <property type="term" value="C:outer membrane-bounded periplasmic space"/>
    <property type="evidence" value="ECO:0007669"/>
    <property type="project" value="TreeGrafter"/>
</dbReference>
<dbReference type="OrthoDB" id="9807888at2"/>
<name>Z9JV68_9MICO</name>
<comment type="caution">
    <text evidence="6">The sequence shown here is derived from an EMBL/GenBank/DDBJ whole genome shotgun (WGS) entry which is preliminary data.</text>
</comment>
<dbReference type="AlphaFoldDB" id="Z9JV68"/>
<proteinExistence type="inferred from homology"/>
<dbReference type="HOGENOM" id="CLU_019602_18_4_11"/>
<evidence type="ECO:0000313" key="6">
    <source>
        <dbReference type="EMBL" id="EWS81691.1"/>
    </source>
</evidence>
<evidence type="ECO:0000259" key="5">
    <source>
        <dbReference type="SMART" id="SM00062"/>
    </source>
</evidence>
<dbReference type="Proteomes" id="UP000023067">
    <property type="component" value="Unassembled WGS sequence"/>
</dbReference>
<evidence type="ECO:0000256" key="3">
    <source>
        <dbReference type="ARBA" id="ARBA00022729"/>
    </source>
</evidence>
<evidence type="ECO:0000256" key="4">
    <source>
        <dbReference type="SAM" id="SignalP"/>
    </source>
</evidence>
<feature type="chain" id="PRO_5004991588" evidence="4">
    <location>
        <begin position="40"/>
        <end position="341"/>
    </location>
</feature>
<keyword evidence="2" id="KW-0813">Transport</keyword>
<dbReference type="eggNOG" id="COG0834">
    <property type="taxonomic scope" value="Bacteria"/>
</dbReference>
<comment type="similarity">
    <text evidence="1">Belongs to the bacterial solute-binding protein 3 family.</text>
</comment>
<dbReference type="SUPFAM" id="SSF53850">
    <property type="entry name" value="Periplasmic binding protein-like II"/>
    <property type="match status" value="1"/>
</dbReference>